<organism evidence="1 2">
    <name type="scientific">Plakobranchus ocellatus</name>
    <dbReference type="NCBI Taxonomy" id="259542"/>
    <lineage>
        <taxon>Eukaryota</taxon>
        <taxon>Metazoa</taxon>
        <taxon>Spiralia</taxon>
        <taxon>Lophotrochozoa</taxon>
        <taxon>Mollusca</taxon>
        <taxon>Gastropoda</taxon>
        <taxon>Heterobranchia</taxon>
        <taxon>Euthyneura</taxon>
        <taxon>Panpulmonata</taxon>
        <taxon>Sacoglossa</taxon>
        <taxon>Placobranchoidea</taxon>
        <taxon>Plakobranchidae</taxon>
        <taxon>Plakobranchus</taxon>
    </lineage>
</organism>
<reference evidence="1 2" key="1">
    <citation type="journal article" date="2021" name="Elife">
        <title>Chloroplast acquisition without the gene transfer in kleptoplastic sea slugs, Plakobranchus ocellatus.</title>
        <authorList>
            <person name="Maeda T."/>
            <person name="Takahashi S."/>
            <person name="Yoshida T."/>
            <person name="Shimamura S."/>
            <person name="Takaki Y."/>
            <person name="Nagai Y."/>
            <person name="Toyoda A."/>
            <person name="Suzuki Y."/>
            <person name="Arimoto A."/>
            <person name="Ishii H."/>
            <person name="Satoh N."/>
            <person name="Nishiyama T."/>
            <person name="Hasebe M."/>
            <person name="Maruyama T."/>
            <person name="Minagawa J."/>
            <person name="Obokata J."/>
            <person name="Shigenobu S."/>
        </authorList>
    </citation>
    <scope>NUCLEOTIDE SEQUENCE [LARGE SCALE GENOMIC DNA]</scope>
</reference>
<dbReference type="Proteomes" id="UP000735302">
    <property type="component" value="Unassembled WGS sequence"/>
</dbReference>
<accession>A0AAV4AD97</accession>
<dbReference type="PANTHER" id="PTHR31362">
    <property type="entry name" value="GLYCOSYLTRANSFERASE STELLO1-RELATED"/>
    <property type="match status" value="1"/>
</dbReference>
<dbReference type="AlphaFoldDB" id="A0AAV4AD97"/>
<dbReference type="InterPro" id="IPR005049">
    <property type="entry name" value="STL-like"/>
</dbReference>
<evidence type="ECO:0000313" key="2">
    <source>
        <dbReference type="Proteomes" id="UP000735302"/>
    </source>
</evidence>
<sequence length="608" mass="69990">MKGSWTFASIPDRWQAAGHLQRFLPDSSRLKFKSVDGVIRLKNNKGLVNRDPDVDAIFRLTRKGRSASFNITFDPVTPSVLLPFGTFSPFNSQNTLFLHKAFWALLLPTTTTFRVSDIWRSYWAQRLLWEIDGRLGFVRANARQRRNAHNYLDDARDELPMFFHTDQLLNFLTDWSCPQHLSFFSCVELLSFDMAKAEFWGMEDARNTRLWLQDLLDVGYPEPTRINFNLTSCSLASSQTHFLSVACSQSPKSCNGHEAKLDFVRFHPTEMKSPSLSALPSQDHLFSRGLLQIVKVCPNFNLSLKNLAETYQVNSFFRNILAIIVFHYPQYTNIPFTEAAYRLTFTNIAYCGPDASALRNLTLDITYNVTFIEAELDRGRVGYTCLLKAIAIGFRVKGYLILGDDVLLNPWTLSKLNKSRIWTTSESIVVVDKSRAQTSARWQWWKSSFGGHALEKALSELAGLAVPIGVTPPERHRFRLEKNSGGRNKTLRCLVDTYYVPAMLASSVTWYLTSFLRHRVFSELAVPFVLYGLQRREEIEDIRGKSVWKRDRDDPWKFYNPHAQYLHPIKFSSKQNQEKLCQNFVPELMKHVLGLGLIDQDIRYVTET</sequence>
<protein>
    <submittedName>
        <fullName evidence="1">Conserved uncharacterized protein</fullName>
    </submittedName>
</protein>
<dbReference type="EMBL" id="BLXT01003749">
    <property type="protein sequence ID" value="GFO05614.1"/>
    <property type="molecule type" value="Genomic_DNA"/>
</dbReference>
<name>A0AAV4AD97_9GAST</name>
<comment type="caution">
    <text evidence="1">The sequence shown here is derived from an EMBL/GenBank/DDBJ whole genome shotgun (WGS) entry which is preliminary data.</text>
</comment>
<keyword evidence="2" id="KW-1185">Reference proteome</keyword>
<dbReference type="Pfam" id="PF03385">
    <property type="entry name" value="STELLO"/>
    <property type="match status" value="1"/>
</dbReference>
<dbReference type="PANTHER" id="PTHR31362:SF0">
    <property type="entry name" value="EXOSTOSIN DOMAIN-CONTAINING PROTEIN-RELATED"/>
    <property type="match status" value="1"/>
</dbReference>
<proteinExistence type="predicted"/>
<gene>
    <name evidence="1" type="ORF">PoB_003211900</name>
</gene>
<evidence type="ECO:0000313" key="1">
    <source>
        <dbReference type="EMBL" id="GFO05614.1"/>
    </source>
</evidence>